<dbReference type="SMART" id="SM00710">
    <property type="entry name" value="PbH1"/>
    <property type="match status" value="6"/>
</dbReference>
<evidence type="ECO:0000259" key="2">
    <source>
        <dbReference type="Pfam" id="PF13229"/>
    </source>
</evidence>
<proteinExistence type="predicted"/>
<dbReference type="Gene3D" id="2.160.20.10">
    <property type="entry name" value="Single-stranded right-handed beta-helix, Pectin lyase-like"/>
    <property type="match status" value="1"/>
</dbReference>
<sequence>MSYLPSRGAGGSLTTHASSHVAGGSDKVAINLLTGTVIDAQVPASAVTQHQAALSIGAAQLTGTIASARLSGAYSGITGLGALASGAVPASLVTAGSFGAGDYVFPADVTTSASFVSTGGGATGKFLTGGAGATVFAFSGANFDIRAGDGMQSSQNVLRVASTGAFDFQSNTVSMGTLTIDDTNEWLLLTDTATSGSVDLTFQNGTTGTGAAGFQVGITATEKAILLNYENTDMLFHVNNTLAATLAPGGNFTVVGAVTATTLAGTLSTATQNTVTTMTALTTIGTLVAGAVPASLVTAGTFGTGAYVFDNNVSGILTCTATAFTGTLTTGAQGNVTSLGTLTALMVSPGTTAVQLLTATSIGVGTATPQGTLHVFTGESSGAAPAVDADDVVIENNGPTGMTILSSNTQYGRISFSDDAAGQGSIIYDHGTTVGIGANAMGLVTSGSVKMVIGSSGNFDFKTGTTTFNTIAYTWPGSDGGVNNVLTTDGSGGLSWTAGGGGALGGSGTAGKIAKWSAPSTLTDSIISESGSVVTIAGTLASGALDLSGQIDLNTNNIIAGGTAAFTTLTASGNVDGPIRDKGGAVYNVVHPDYGAVDNDANDDDAAGNRVAIQAAIDAAEAAGGGVVFVPEGVFRLSPASSGVHCLTINSDNVVLEGTGYASVLKAAATQMAGILIIEAGTPASEQIKNVTIRDIHFDGNKANQSGSYATMNLRVNVSNEFDEAAHISVIRVFSHDAYAVDPSTEEGGGISLEGSDHATPNDTDALDYYKQEITIDGCFCWDNDGWGIGTNWTNGALIVNCHTYNNDTMGVTIWNSQDITVDNINSYGNAVHSLNMEISDRITIKGSHAESIVRGIKVFNSKDVILENNTIENASSNSLHHAIEVANGAGFGNGTFKKRKCERISILGNIVHQSGGSGGYALSVNDTTESLTTENVVIEENQLWNDSLPTKGLVVFSKGIQVVGNTIEGQVSLDGKVDDVVFNSNKCRATPGSSTNHLTLAGGLVITVVGNTFKLGGANTSNVIVIDHAQDTGPNTVVSGNAVLGTFSTFVGTTNTGNDVDLGTNALP</sequence>
<dbReference type="InterPro" id="IPR006626">
    <property type="entry name" value="PbH1"/>
</dbReference>
<dbReference type="SUPFAM" id="SSF51126">
    <property type="entry name" value="Pectin lyase-like"/>
    <property type="match status" value="1"/>
</dbReference>
<evidence type="ECO:0000256" key="1">
    <source>
        <dbReference type="SAM" id="MobiDB-lite"/>
    </source>
</evidence>
<feature type="domain" description="Right handed beta helix" evidence="2">
    <location>
        <begin position="751"/>
        <end position="872"/>
    </location>
</feature>
<protein>
    <recommendedName>
        <fullName evidence="2">Right handed beta helix domain-containing protein</fullName>
    </recommendedName>
</protein>
<dbReference type="Pfam" id="PF13229">
    <property type="entry name" value="Beta_helix"/>
    <property type="match status" value="1"/>
</dbReference>
<reference evidence="3" key="1">
    <citation type="journal article" date="2015" name="Nature">
        <title>Complex archaea that bridge the gap between prokaryotes and eukaryotes.</title>
        <authorList>
            <person name="Spang A."/>
            <person name="Saw J.H."/>
            <person name="Jorgensen S.L."/>
            <person name="Zaremba-Niedzwiedzka K."/>
            <person name="Martijn J."/>
            <person name="Lind A.E."/>
            <person name="van Eijk R."/>
            <person name="Schleper C."/>
            <person name="Guy L."/>
            <person name="Ettema T.J."/>
        </authorList>
    </citation>
    <scope>NUCLEOTIDE SEQUENCE</scope>
</reference>
<evidence type="ECO:0000313" key="3">
    <source>
        <dbReference type="EMBL" id="KKN17320.1"/>
    </source>
</evidence>
<gene>
    <name evidence="3" type="ORF">LCGC14_0967090</name>
</gene>
<name>A0A0F9NCY2_9ZZZZ</name>
<dbReference type="AlphaFoldDB" id="A0A0F9NCY2"/>
<dbReference type="EMBL" id="LAZR01003534">
    <property type="protein sequence ID" value="KKN17320.1"/>
    <property type="molecule type" value="Genomic_DNA"/>
</dbReference>
<dbReference type="InterPro" id="IPR012334">
    <property type="entry name" value="Pectin_lyas_fold"/>
</dbReference>
<dbReference type="InterPro" id="IPR011050">
    <property type="entry name" value="Pectin_lyase_fold/virulence"/>
</dbReference>
<accession>A0A0F9NCY2</accession>
<comment type="caution">
    <text evidence="3">The sequence shown here is derived from an EMBL/GenBank/DDBJ whole genome shotgun (WGS) entry which is preliminary data.</text>
</comment>
<feature type="region of interest" description="Disordered" evidence="1">
    <location>
        <begin position="1"/>
        <end position="20"/>
    </location>
</feature>
<organism evidence="3">
    <name type="scientific">marine sediment metagenome</name>
    <dbReference type="NCBI Taxonomy" id="412755"/>
    <lineage>
        <taxon>unclassified sequences</taxon>
        <taxon>metagenomes</taxon>
        <taxon>ecological metagenomes</taxon>
    </lineage>
</organism>
<dbReference type="InterPro" id="IPR039448">
    <property type="entry name" value="Beta_helix"/>
</dbReference>